<keyword evidence="3" id="KW-1185">Reference proteome</keyword>
<dbReference type="Proteomes" id="UP000236047">
    <property type="component" value="Unassembled WGS sequence"/>
</dbReference>
<name>A0A2N8PHQ4_STRNR</name>
<protein>
    <submittedName>
        <fullName evidence="2">Uncharacterized protein</fullName>
    </submittedName>
</protein>
<sequence length="168" mass="18291">MDVPHAPPRHESVERAAQQGEEAGRCLDVVGGEGGKRERGQGGWFAAEQQVVGAGHRVGSRGDGVPSRPVVPSWLALPPWLAFFLRRAFFLRARLDMGGTGLSDGREAALCCLVLPRSVVCVRHVGRRVGRRAAYRAKWIAARLAEFALPMMKTWWATQELLSVAAAP</sequence>
<evidence type="ECO:0000313" key="3">
    <source>
        <dbReference type="Proteomes" id="UP000236047"/>
    </source>
</evidence>
<accession>A0A2N8PHQ4</accession>
<organism evidence="2 3">
    <name type="scientific">Streptomyces noursei</name>
    <name type="common">Streptomyces albulus</name>
    <dbReference type="NCBI Taxonomy" id="1971"/>
    <lineage>
        <taxon>Bacteria</taxon>
        <taxon>Bacillati</taxon>
        <taxon>Actinomycetota</taxon>
        <taxon>Actinomycetes</taxon>
        <taxon>Kitasatosporales</taxon>
        <taxon>Streptomycetaceae</taxon>
        <taxon>Streptomyces</taxon>
    </lineage>
</organism>
<feature type="region of interest" description="Disordered" evidence="1">
    <location>
        <begin position="1"/>
        <end position="20"/>
    </location>
</feature>
<reference evidence="3" key="1">
    <citation type="submission" date="2015-09" db="EMBL/GenBank/DDBJ databases">
        <authorList>
            <person name="Graham D.E."/>
            <person name="Mahan K.M."/>
            <person name="Klingeman D.M."/>
            <person name="Fida T."/>
            <person name="Giannone R.J."/>
            <person name="Hettich R.L."/>
            <person name="Parry R.J."/>
            <person name="Spain J.C."/>
        </authorList>
    </citation>
    <scope>NUCLEOTIDE SEQUENCE [LARGE SCALE GENOMIC DNA]</scope>
    <source>
        <strain evidence="3">JCM 4701</strain>
    </source>
</reference>
<dbReference type="EMBL" id="LJSN01000002">
    <property type="protein sequence ID" value="PNE40551.1"/>
    <property type="molecule type" value="Genomic_DNA"/>
</dbReference>
<dbReference type="AlphaFoldDB" id="A0A2N8PHQ4"/>
<gene>
    <name evidence="2" type="ORF">AOB60_06515</name>
</gene>
<proteinExistence type="predicted"/>
<comment type="caution">
    <text evidence="2">The sequence shown here is derived from an EMBL/GenBank/DDBJ whole genome shotgun (WGS) entry which is preliminary data.</text>
</comment>
<evidence type="ECO:0000256" key="1">
    <source>
        <dbReference type="SAM" id="MobiDB-lite"/>
    </source>
</evidence>
<evidence type="ECO:0000313" key="2">
    <source>
        <dbReference type="EMBL" id="PNE40551.1"/>
    </source>
</evidence>